<dbReference type="GeneID" id="106820350"/>
<dbReference type="InterPro" id="IPR002110">
    <property type="entry name" value="Ankyrin_rpt"/>
</dbReference>
<name>A0ABM1F7E1_PRICU</name>
<protein>
    <submittedName>
        <fullName evidence="6">Ankyrin repeat, PH and SEC7 domain containing protein secG-like</fullName>
    </submittedName>
</protein>
<dbReference type="SUPFAM" id="SSF48403">
    <property type="entry name" value="Ankyrin repeat"/>
    <property type="match status" value="1"/>
</dbReference>
<dbReference type="InterPro" id="IPR036770">
    <property type="entry name" value="Ankyrin_rpt-contain_sf"/>
</dbReference>
<dbReference type="PANTHER" id="PTHR24198">
    <property type="entry name" value="ANKYRIN REPEAT AND PROTEIN KINASE DOMAIN-CONTAINING PROTEIN"/>
    <property type="match status" value="1"/>
</dbReference>
<dbReference type="Proteomes" id="UP000695022">
    <property type="component" value="Unplaced"/>
</dbReference>
<dbReference type="PANTHER" id="PTHR24198:SF165">
    <property type="entry name" value="ANKYRIN REPEAT-CONTAINING PROTEIN-RELATED"/>
    <property type="match status" value="1"/>
</dbReference>
<evidence type="ECO:0000256" key="4">
    <source>
        <dbReference type="SAM" id="MobiDB-lite"/>
    </source>
</evidence>
<organism evidence="5 6">
    <name type="scientific">Priapulus caudatus</name>
    <name type="common">Priapulid worm</name>
    <dbReference type="NCBI Taxonomy" id="37621"/>
    <lineage>
        <taxon>Eukaryota</taxon>
        <taxon>Metazoa</taxon>
        <taxon>Ecdysozoa</taxon>
        <taxon>Scalidophora</taxon>
        <taxon>Priapulida</taxon>
        <taxon>Priapulimorpha</taxon>
        <taxon>Priapulimorphida</taxon>
        <taxon>Priapulidae</taxon>
        <taxon>Priapulus</taxon>
    </lineage>
</organism>
<sequence length="163" mass="18197">LSGYELRPARAPSASATDEERRQYMQRQLADAIADHASMDDLRILLATGARSDRPVRQGLFPLHYAVYERYADAARLFLVRGGAVDSTDDVGYTAMHLAAEKGYFDMVRLLLEFGARVCFADPNPAELFPSRDQPEEPLRLAIKSSHYRVAQLLLQEGANPNT</sequence>
<dbReference type="PROSITE" id="PS50088">
    <property type="entry name" value="ANK_REPEAT"/>
    <property type="match status" value="3"/>
</dbReference>
<dbReference type="Pfam" id="PF12796">
    <property type="entry name" value="Ank_2"/>
    <property type="match status" value="1"/>
</dbReference>
<dbReference type="SMART" id="SM00248">
    <property type="entry name" value="ANK"/>
    <property type="match status" value="3"/>
</dbReference>
<feature type="region of interest" description="Disordered" evidence="4">
    <location>
        <begin position="1"/>
        <end position="20"/>
    </location>
</feature>
<accession>A0ABM1F7E1</accession>
<dbReference type="PRINTS" id="PR01415">
    <property type="entry name" value="ANKYRIN"/>
</dbReference>
<evidence type="ECO:0000256" key="2">
    <source>
        <dbReference type="ARBA" id="ARBA00023043"/>
    </source>
</evidence>
<dbReference type="PROSITE" id="PS50297">
    <property type="entry name" value="ANK_REP_REGION"/>
    <property type="match status" value="3"/>
</dbReference>
<reference evidence="6" key="1">
    <citation type="submission" date="2025-08" db="UniProtKB">
        <authorList>
            <consortium name="RefSeq"/>
        </authorList>
    </citation>
    <scope>IDENTIFICATION</scope>
</reference>
<evidence type="ECO:0000256" key="3">
    <source>
        <dbReference type="PROSITE-ProRule" id="PRU00023"/>
    </source>
</evidence>
<feature type="repeat" description="ANK" evidence="3">
    <location>
        <begin position="58"/>
        <end position="90"/>
    </location>
</feature>
<evidence type="ECO:0000313" key="6">
    <source>
        <dbReference type="RefSeq" id="XP_014680362.1"/>
    </source>
</evidence>
<gene>
    <name evidence="6" type="primary">LOC106820350</name>
</gene>
<dbReference type="RefSeq" id="XP_014680362.1">
    <property type="nucleotide sequence ID" value="XM_014824876.1"/>
</dbReference>
<evidence type="ECO:0000313" key="5">
    <source>
        <dbReference type="Proteomes" id="UP000695022"/>
    </source>
</evidence>
<feature type="repeat" description="ANK" evidence="3">
    <location>
        <begin position="91"/>
        <end position="123"/>
    </location>
</feature>
<feature type="non-terminal residue" evidence="6">
    <location>
        <position position="163"/>
    </location>
</feature>
<feature type="repeat" description="ANK" evidence="3">
    <location>
        <begin position="134"/>
        <end position="163"/>
    </location>
</feature>
<keyword evidence="5" id="KW-1185">Reference proteome</keyword>
<proteinExistence type="predicted"/>
<evidence type="ECO:0000256" key="1">
    <source>
        <dbReference type="ARBA" id="ARBA00022737"/>
    </source>
</evidence>
<keyword evidence="2 3" id="KW-0040">ANK repeat</keyword>
<keyword evidence="1" id="KW-0677">Repeat</keyword>
<dbReference type="Gene3D" id="1.25.40.20">
    <property type="entry name" value="Ankyrin repeat-containing domain"/>
    <property type="match status" value="1"/>
</dbReference>
<feature type="non-terminal residue" evidence="6">
    <location>
        <position position="1"/>
    </location>
</feature>